<evidence type="ECO:0000313" key="1">
    <source>
        <dbReference type="EMBL" id="DAF50098.1"/>
    </source>
</evidence>
<proteinExistence type="predicted"/>
<organism evidence="1">
    <name type="scientific">Siphoviridae sp. ctzyE57</name>
    <dbReference type="NCBI Taxonomy" id="2827982"/>
    <lineage>
        <taxon>Viruses</taxon>
        <taxon>Duplodnaviria</taxon>
        <taxon>Heunggongvirae</taxon>
        <taxon>Uroviricota</taxon>
        <taxon>Caudoviricetes</taxon>
    </lineage>
</organism>
<reference evidence="1" key="1">
    <citation type="journal article" date="2021" name="Proc. Natl. Acad. Sci. U.S.A.">
        <title>A Catalog of Tens of Thousands of Viruses from Human Metagenomes Reveals Hidden Associations with Chronic Diseases.</title>
        <authorList>
            <person name="Tisza M.J."/>
            <person name="Buck C.B."/>
        </authorList>
    </citation>
    <scope>NUCLEOTIDE SEQUENCE</scope>
    <source>
        <strain evidence="1">CtzyE57</strain>
    </source>
</reference>
<accession>A0A8S5SHK0</accession>
<protein>
    <submittedName>
        <fullName evidence="1">Uncharacterized protein</fullName>
    </submittedName>
</protein>
<name>A0A8S5SHK0_9CAUD</name>
<sequence>MKHGEKCHRIRKKILTFRAVFSHFWPFGGKFVCA</sequence>
<dbReference type="EMBL" id="BK032592">
    <property type="protein sequence ID" value="DAF50098.1"/>
    <property type="molecule type" value="Genomic_DNA"/>
</dbReference>